<dbReference type="InterPro" id="IPR001245">
    <property type="entry name" value="Ser-Thr/Tyr_kinase_cat_dom"/>
</dbReference>
<sequence length="417" mass="47031">MALPRGAGVPVVRREHLGGEWQEVGRGGFGRVYRARHKDLRMDVAVKVLNDNASHFVFKEASFMDLASNEFVLRVLGTYKGPGGERGLVTEYMRRGSIESLQKALSGPPPWPLAFRLAHQIALAMDFLHHKNFVHLDLKPNNILLNDTLNARLADFGLSTVSRSVEMNSTNMQTGPRGTYPYMPPEAFDAKYEPVRAFDLYSYGILLWSIFTGREPYQGALFSLVELRITEGDRPRCEDLLGLQVVGISDLVSLMKNCWDKDPHKRPHFKDCLKITERLFPEHSNGIQRAITEVLARLESSNQQGITKLNDVEGQRSVCDGASLSISGETMSRKAEFVDHHKPTIIQRVSNALAIAEELGSKVHSEIYCNIRAKKTNQDRVRELYCTTLRSGGERVKAAFYDALKKHEFDLMQDLEN</sequence>
<dbReference type="InterPro" id="IPR011009">
    <property type="entry name" value="Kinase-like_dom_sf"/>
</dbReference>
<dbReference type="GO" id="GO:0009893">
    <property type="term" value="P:positive regulation of metabolic process"/>
    <property type="evidence" value="ECO:0007669"/>
    <property type="project" value="UniProtKB-ARBA"/>
</dbReference>
<dbReference type="SMART" id="SM00220">
    <property type="entry name" value="S_TKc"/>
    <property type="match status" value="1"/>
</dbReference>
<dbReference type="PANTHER" id="PTHR44329">
    <property type="entry name" value="SERINE/THREONINE-PROTEIN KINASE TNNI3K-RELATED"/>
    <property type="match status" value="1"/>
</dbReference>
<dbReference type="InterPro" id="IPR008271">
    <property type="entry name" value="Ser/Thr_kinase_AS"/>
</dbReference>
<keyword evidence="1 5" id="KW-0808">Transferase</keyword>
<dbReference type="Gene3D" id="1.10.510.10">
    <property type="entry name" value="Transferase(Phosphotransferase) domain 1"/>
    <property type="match status" value="1"/>
</dbReference>
<dbReference type="InterPro" id="IPR011029">
    <property type="entry name" value="DEATH-like_dom_sf"/>
</dbReference>
<evidence type="ECO:0000313" key="8">
    <source>
        <dbReference type="Proteomes" id="UP001497482"/>
    </source>
</evidence>
<evidence type="ECO:0000313" key="7">
    <source>
        <dbReference type="EMBL" id="CAL1592185.1"/>
    </source>
</evidence>
<dbReference type="GO" id="GO:0005524">
    <property type="term" value="F:ATP binding"/>
    <property type="evidence" value="ECO:0007669"/>
    <property type="project" value="UniProtKB-UniRule"/>
</dbReference>
<accession>A0AAV2KVY5</accession>
<protein>
    <recommendedName>
        <fullName evidence="6">Protein kinase domain-containing protein</fullName>
    </recommendedName>
</protein>
<name>A0AAV2KVY5_KNICA</name>
<reference evidence="7 8" key="1">
    <citation type="submission" date="2024-04" db="EMBL/GenBank/DDBJ databases">
        <authorList>
            <person name="Waldvogel A.-M."/>
            <person name="Schoenle A."/>
        </authorList>
    </citation>
    <scope>NUCLEOTIDE SEQUENCE [LARGE SCALE GENOMIC DNA]</scope>
</reference>
<keyword evidence="2 4" id="KW-0547">Nucleotide-binding</keyword>
<keyword evidence="1 5" id="KW-0418">Kinase</keyword>
<comment type="similarity">
    <text evidence="5">Belongs to the protein kinase superfamily.</text>
</comment>
<dbReference type="Proteomes" id="UP001497482">
    <property type="component" value="Chromosome 2"/>
</dbReference>
<proteinExistence type="inferred from homology"/>
<dbReference type="PROSITE" id="PS00108">
    <property type="entry name" value="PROTEIN_KINASE_ST"/>
    <property type="match status" value="1"/>
</dbReference>
<dbReference type="GO" id="GO:0043123">
    <property type="term" value="P:positive regulation of canonical NF-kappaB signal transduction"/>
    <property type="evidence" value="ECO:0007669"/>
    <property type="project" value="UniProtKB-ARBA"/>
</dbReference>
<evidence type="ECO:0000256" key="4">
    <source>
        <dbReference type="PROSITE-ProRule" id="PRU10141"/>
    </source>
</evidence>
<dbReference type="InterPro" id="IPR000719">
    <property type="entry name" value="Prot_kinase_dom"/>
</dbReference>
<dbReference type="AlphaFoldDB" id="A0AAV2KVY5"/>
<evidence type="ECO:0000256" key="1">
    <source>
        <dbReference type="ARBA" id="ARBA00022527"/>
    </source>
</evidence>
<dbReference type="InterPro" id="IPR051681">
    <property type="entry name" value="Ser/Thr_Kinases-Pseudokinases"/>
</dbReference>
<dbReference type="EMBL" id="OZ035824">
    <property type="protein sequence ID" value="CAL1592185.1"/>
    <property type="molecule type" value="Genomic_DNA"/>
</dbReference>
<dbReference type="PROSITE" id="PS50011">
    <property type="entry name" value="PROTEIN_KINASE_DOM"/>
    <property type="match status" value="1"/>
</dbReference>
<evidence type="ECO:0000256" key="3">
    <source>
        <dbReference type="ARBA" id="ARBA00022840"/>
    </source>
</evidence>
<dbReference type="Gene3D" id="1.10.533.10">
    <property type="entry name" value="Death Domain, Fas"/>
    <property type="match status" value="1"/>
</dbReference>
<organism evidence="7 8">
    <name type="scientific">Knipowitschia caucasica</name>
    <name type="common">Caucasian dwarf goby</name>
    <name type="synonym">Pomatoschistus caucasicus</name>
    <dbReference type="NCBI Taxonomy" id="637954"/>
    <lineage>
        <taxon>Eukaryota</taxon>
        <taxon>Metazoa</taxon>
        <taxon>Chordata</taxon>
        <taxon>Craniata</taxon>
        <taxon>Vertebrata</taxon>
        <taxon>Euteleostomi</taxon>
        <taxon>Actinopterygii</taxon>
        <taxon>Neopterygii</taxon>
        <taxon>Teleostei</taxon>
        <taxon>Neoteleostei</taxon>
        <taxon>Acanthomorphata</taxon>
        <taxon>Gobiaria</taxon>
        <taxon>Gobiiformes</taxon>
        <taxon>Gobioidei</taxon>
        <taxon>Gobiidae</taxon>
        <taxon>Gobiinae</taxon>
        <taxon>Knipowitschia</taxon>
    </lineage>
</organism>
<dbReference type="PROSITE" id="PS00107">
    <property type="entry name" value="PROTEIN_KINASE_ATP"/>
    <property type="match status" value="1"/>
</dbReference>
<evidence type="ECO:0000256" key="2">
    <source>
        <dbReference type="ARBA" id="ARBA00022741"/>
    </source>
</evidence>
<feature type="domain" description="Protein kinase" evidence="6">
    <location>
        <begin position="18"/>
        <end position="280"/>
    </location>
</feature>
<dbReference type="Pfam" id="PF07714">
    <property type="entry name" value="PK_Tyr_Ser-Thr"/>
    <property type="match status" value="1"/>
</dbReference>
<dbReference type="GO" id="GO:0031349">
    <property type="term" value="P:positive regulation of defense response"/>
    <property type="evidence" value="ECO:0007669"/>
    <property type="project" value="UniProtKB-ARBA"/>
</dbReference>
<evidence type="ECO:0000256" key="5">
    <source>
        <dbReference type="RuleBase" id="RU000304"/>
    </source>
</evidence>
<dbReference type="PRINTS" id="PR00109">
    <property type="entry name" value="TYRKINASE"/>
</dbReference>
<dbReference type="GO" id="GO:0004706">
    <property type="term" value="F:JUN kinase kinase kinase activity"/>
    <property type="evidence" value="ECO:0007669"/>
    <property type="project" value="TreeGrafter"/>
</dbReference>
<dbReference type="SUPFAM" id="SSF56112">
    <property type="entry name" value="Protein kinase-like (PK-like)"/>
    <property type="match status" value="1"/>
</dbReference>
<gene>
    <name evidence="7" type="ORF">KC01_LOCUS21467</name>
</gene>
<keyword evidence="8" id="KW-1185">Reference proteome</keyword>
<dbReference type="InterPro" id="IPR017441">
    <property type="entry name" value="Protein_kinase_ATP_BS"/>
</dbReference>
<keyword evidence="1 5" id="KW-0723">Serine/threonine-protein kinase</keyword>
<dbReference type="PANTHER" id="PTHR44329:SF297">
    <property type="entry name" value="RECEPTOR-INTERACTING SERINE_THREONINE-PROTEIN KINASE 3"/>
    <property type="match status" value="1"/>
</dbReference>
<keyword evidence="3 4" id="KW-0067">ATP-binding</keyword>
<evidence type="ECO:0000259" key="6">
    <source>
        <dbReference type="PROSITE" id="PS50011"/>
    </source>
</evidence>
<feature type="binding site" evidence="4">
    <location>
        <position position="47"/>
    </location>
    <ligand>
        <name>ATP</name>
        <dbReference type="ChEBI" id="CHEBI:30616"/>
    </ligand>
</feature>